<keyword evidence="5 6" id="KW-0472">Membrane</keyword>
<evidence type="ECO:0000256" key="1">
    <source>
        <dbReference type="ARBA" id="ARBA00004141"/>
    </source>
</evidence>
<accession>A0A2M4ALM0</accession>
<feature type="transmembrane region" description="Helical" evidence="6">
    <location>
        <begin position="6"/>
        <end position="23"/>
    </location>
</feature>
<dbReference type="PANTHER" id="PTHR31322">
    <property type="entry name" value="E3 UBIQUITIN-PROTEIN LIGASE TM129"/>
    <property type="match status" value="1"/>
</dbReference>
<evidence type="ECO:0000313" key="7">
    <source>
        <dbReference type="EMBL" id="MBW41508.1"/>
    </source>
</evidence>
<protein>
    <submittedName>
        <fullName evidence="7">Putative e3 ubiquitin-protein ligase</fullName>
    </submittedName>
</protein>
<dbReference type="InterPro" id="IPR018801">
    <property type="entry name" value="TM129"/>
</dbReference>
<dbReference type="GO" id="GO:0061630">
    <property type="term" value="F:ubiquitin protein ligase activity"/>
    <property type="evidence" value="ECO:0007669"/>
    <property type="project" value="InterPro"/>
</dbReference>
<organism evidence="7">
    <name type="scientific">Anopheles triannulatus</name>
    <dbReference type="NCBI Taxonomy" id="58253"/>
    <lineage>
        <taxon>Eukaryota</taxon>
        <taxon>Metazoa</taxon>
        <taxon>Ecdysozoa</taxon>
        <taxon>Arthropoda</taxon>
        <taxon>Hexapoda</taxon>
        <taxon>Insecta</taxon>
        <taxon>Pterygota</taxon>
        <taxon>Neoptera</taxon>
        <taxon>Endopterygota</taxon>
        <taxon>Diptera</taxon>
        <taxon>Nematocera</taxon>
        <taxon>Culicoidea</taxon>
        <taxon>Culicidae</taxon>
        <taxon>Anophelinae</taxon>
        <taxon>Anopheles</taxon>
    </lineage>
</organism>
<keyword evidence="3 6" id="KW-0812">Transmembrane</keyword>
<sequence length="399" mass="45458">MDPSVLYTLVYLALCFFVIFPTTEIESFGLTVDHLCSRYLTGDNFVQYHMKLTTVKMLIHFTMPATYVGYMRLLRWLNPDEFAPHISPMAAHLNHNGLLLAAVLLLAILAVAVALYWATDGWSNHPTAKHLQQFTNETTMRGDWRAVATNINDECRRITKMVVRLNTLSKLVVTENWIVEIRQYGINVAHQDAAVMIVCEVNTQDVITDTIEESQFVNITVHQLHHRRQEQRQQGTTSFKLRLNGVHYNDLRDHVRCPVNVLPTVKFQSLNDRFVEAFREVIARNGTVVPAAGPIASDSCLACLQAQPDVKIEKRCLDVDRAGNLLPAAERCEPCHCRPLWCLSCLAVWFASRQERSEWSTWLSRKATCPMCRARFCVLDVCYLEPARPAADADTVQRE</sequence>
<evidence type="ECO:0000256" key="3">
    <source>
        <dbReference type="ARBA" id="ARBA00022692"/>
    </source>
</evidence>
<reference evidence="7" key="1">
    <citation type="submission" date="2018-01" db="EMBL/GenBank/DDBJ databases">
        <title>An insight into the sialome of Amazonian anophelines.</title>
        <authorList>
            <person name="Ribeiro J.M."/>
            <person name="Scarpassa V."/>
            <person name="Calvo E."/>
        </authorList>
    </citation>
    <scope>NUCLEOTIDE SEQUENCE</scope>
    <source>
        <tissue evidence="7">Salivary glands</tissue>
    </source>
</reference>
<dbReference type="PANTHER" id="PTHR31322:SF2">
    <property type="entry name" value="E3 UBIQUITIN-PROTEIN LIGASE TM129"/>
    <property type="match status" value="1"/>
</dbReference>
<dbReference type="GO" id="GO:0005783">
    <property type="term" value="C:endoplasmic reticulum"/>
    <property type="evidence" value="ECO:0007669"/>
    <property type="project" value="TreeGrafter"/>
</dbReference>
<comment type="subcellular location">
    <subcellularLocation>
        <location evidence="1">Membrane</location>
        <topology evidence="1">Multi-pass membrane protein</topology>
    </subcellularLocation>
</comment>
<evidence type="ECO:0000256" key="6">
    <source>
        <dbReference type="SAM" id="Phobius"/>
    </source>
</evidence>
<dbReference type="Pfam" id="PF10272">
    <property type="entry name" value="Tmpp129"/>
    <property type="match status" value="1"/>
</dbReference>
<proteinExistence type="inferred from homology"/>
<evidence type="ECO:0000256" key="2">
    <source>
        <dbReference type="ARBA" id="ARBA00007332"/>
    </source>
</evidence>
<feature type="transmembrane region" description="Helical" evidence="6">
    <location>
        <begin position="57"/>
        <end position="77"/>
    </location>
</feature>
<dbReference type="EMBL" id="GGFK01008187">
    <property type="protein sequence ID" value="MBW41508.1"/>
    <property type="molecule type" value="Transcribed_RNA"/>
</dbReference>
<feature type="transmembrane region" description="Helical" evidence="6">
    <location>
        <begin position="97"/>
        <end position="119"/>
    </location>
</feature>
<evidence type="ECO:0000256" key="5">
    <source>
        <dbReference type="ARBA" id="ARBA00023136"/>
    </source>
</evidence>
<name>A0A2M4ALM0_9DIPT</name>
<dbReference type="GO" id="GO:0016020">
    <property type="term" value="C:membrane"/>
    <property type="evidence" value="ECO:0007669"/>
    <property type="project" value="UniProtKB-SubCell"/>
</dbReference>
<dbReference type="GO" id="GO:0016567">
    <property type="term" value="P:protein ubiquitination"/>
    <property type="evidence" value="ECO:0007669"/>
    <property type="project" value="InterPro"/>
</dbReference>
<evidence type="ECO:0000256" key="4">
    <source>
        <dbReference type="ARBA" id="ARBA00022989"/>
    </source>
</evidence>
<dbReference type="AlphaFoldDB" id="A0A2M4ALM0"/>
<comment type="similarity">
    <text evidence="2">Belongs to the TMEM129 family.</text>
</comment>
<keyword evidence="4 6" id="KW-1133">Transmembrane helix</keyword>